<accession>A0ABQ0G6S3</accession>
<comment type="subcellular location">
    <subcellularLocation>
        <location evidence="1">Membrane</location>
        <topology evidence="1">Multi-pass membrane protein</topology>
    </subcellularLocation>
</comment>
<feature type="transmembrane region" description="Helical" evidence="6">
    <location>
        <begin position="406"/>
        <end position="426"/>
    </location>
</feature>
<proteinExistence type="predicted"/>
<keyword evidence="4 6" id="KW-0472">Membrane</keyword>
<feature type="transmembrane region" description="Helical" evidence="6">
    <location>
        <begin position="438"/>
        <end position="459"/>
    </location>
</feature>
<dbReference type="InterPro" id="IPR020846">
    <property type="entry name" value="MFS_dom"/>
</dbReference>
<reference evidence="8 9" key="1">
    <citation type="submission" date="2024-09" db="EMBL/GenBank/DDBJ databases">
        <title>Itraconazole resistance in Madurella fahalii resulting from another homologue of gene encoding cytochrome P450 14-alpha sterol demethylase (CYP51).</title>
        <authorList>
            <person name="Yoshioka I."/>
            <person name="Fahal A.H."/>
            <person name="Kaneko S."/>
            <person name="Yaguchi T."/>
        </authorList>
    </citation>
    <scope>NUCLEOTIDE SEQUENCE [LARGE SCALE GENOMIC DNA]</scope>
    <source>
        <strain evidence="8 9">IFM 68171</strain>
    </source>
</reference>
<evidence type="ECO:0000256" key="5">
    <source>
        <dbReference type="SAM" id="MobiDB-lite"/>
    </source>
</evidence>
<evidence type="ECO:0000313" key="9">
    <source>
        <dbReference type="Proteomes" id="UP001628179"/>
    </source>
</evidence>
<dbReference type="Gene3D" id="1.20.1250.20">
    <property type="entry name" value="MFS general substrate transporter like domains"/>
    <property type="match status" value="1"/>
</dbReference>
<evidence type="ECO:0000256" key="3">
    <source>
        <dbReference type="ARBA" id="ARBA00022989"/>
    </source>
</evidence>
<feature type="compositionally biased region" description="Polar residues" evidence="5">
    <location>
        <begin position="29"/>
        <end position="43"/>
    </location>
</feature>
<evidence type="ECO:0000256" key="6">
    <source>
        <dbReference type="SAM" id="Phobius"/>
    </source>
</evidence>
<dbReference type="CDD" id="cd17323">
    <property type="entry name" value="MFS_Tpo1_MDR_like"/>
    <property type="match status" value="1"/>
</dbReference>
<dbReference type="PANTHER" id="PTHR23502:SF60">
    <property type="entry name" value="MAJOR FACILITATOR SUPERFAMILY (MFS) PROFILE DOMAIN-CONTAINING PROTEIN-RELATED"/>
    <property type="match status" value="1"/>
</dbReference>
<comment type="caution">
    <text evidence="8">The sequence shown here is derived from an EMBL/GenBank/DDBJ whole genome shotgun (WGS) entry which is preliminary data.</text>
</comment>
<dbReference type="InterPro" id="IPR011701">
    <property type="entry name" value="MFS"/>
</dbReference>
<dbReference type="Pfam" id="PF07690">
    <property type="entry name" value="MFS_1"/>
    <property type="match status" value="1"/>
</dbReference>
<feature type="transmembrane region" description="Helical" evidence="6">
    <location>
        <begin position="182"/>
        <end position="203"/>
    </location>
</feature>
<evidence type="ECO:0000256" key="1">
    <source>
        <dbReference type="ARBA" id="ARBA00004141"/>
    </source>
</evidence>
<evidence type="ECO:0000256" key="4">
    <source>
        <dbReference type="ARBA" id="ARBA00023136"/>
    </source>
</evidence>
<feature type="transmembrane region" description="Helical" evidence="6">
    <location>
        <begin position="241"/>
        <end position="264"/>
    </location>
</feature>
<feature type="transmembrane region" description="Helical" evidence="6">
    <location>
        <begin position="471"/>
        <end position="492"/>
    </location>
</feature>
<evidence type="ECO:0000313" key="8">
    <source>
        <dbReference type="EMBL" id="GAB1313441.1"/>
    </source>
</evidence>
<feature type="transmembrane region" description="Helical" evidence="6">
    <location>
        <begin position="361"/>
        <end position="385"/>
    </location>
</feature>
<dbReference type="RefSeq" id="XP_070915173.1">
    <property type="nucleotide sequence ID" value="XM_071059072.1"/>
</dbReference>
<feature type="transmembrane region" description="Helical" evidence="6">
    <location>
        <begin position="498"/>
        <end position="522"/>
    </location>
</feature>
<name>A0ABQ0G6S3_9PEZI</name>
<sequence length="547" mass="59327">MATLHVLGLPVTNDSTQNLTEHDKRDNKSTQSLFMPSPIQTPTEPDFNPSEVTLAEGETTTDDTFTVTWDGPDDPENPKNWSTGRKWATSLIISTFAFLSPLCSSITAPALSTIGDELHITNDIELQLVLSIFLIAYAIGPFVLSPCSEVWGRMPVIRLGNTLFMLFTTLCGFATSQSQITAFRFLAGLGGSASVGMGSGVLNDCWRPEERGRGIAVYQLAPVLGPAIGPIVGGYISQSTTWRWCFWTIVIVNGAVQVVAFFFLHETYAPRLLQLKARALRAHTGNPKLRTKWEQSDADRTLLGLLRVTLPRPWVMLSTQPIIQLFALYQAFNFGTLYLLISSFPALWEVRYGMPKGDATLNYISLAVGSLIGVYVCAPATDSVYARLKRRNGLADDEPGFPEFRVPLMVPASIATPCGIFLYAWAAEAKVHFLVPNLGAAIFAGSSMVTYQCTSAYIADAYNLHSASASAACAFLRSVLGFVFPLFVPALFGTLGYGWGGSVLGLAAIVIGIPAPWVIWFFGSRLRGASRFASAGRVSKASSSEKV</sequence>
<evidence type="ECO:0000259" key="7">
    <source>
        <dbReference type="PROSITE" id="PS50850"/>
    </source>
</evidence>
<feature type="region of interest" description="Disordered" evidence="5">
    <location>
        <begin position="1"/>
        <end position="81"/>
    </location>
</feature>
<keyword evidence="2 6" id="KW-0812">Transmembrane</keyword>
<dbReference type="PANTHER" id="PTHR23502">
    <property type="entry name" value="MAJOR FACILITATOR SUPERFAMILY"/>
    <property type="match status" value="1"/>
</dbReference>
<keyword evidence="9" id="KW-1185">Reference proteome</keyword>
<dbReference type="PROSITE" id="PS50850">
    <property type="entry name" value="MFS"/>
    <property type="match status" value="1"/>
</dbReference>
<protein>
    <recommendedName>
        <fullName evidence="7">Major facilitator superfamily (MFS) profile domain-containing protein</fullName>
    </recommendedName>
</protein>
<dbReference type="EMBL" id="BAAFSV010000002">
    <property type="protein sequence ID" value="GAB1313441.1"/>
    <property type="molecule type" value="Genomic_DNA"/>
</dbReference>
<feature type="transmembrane region" description="Helical" evidence="6">
    <location>
        <begin position="124"/>
        <end position="144"/>
    </location>
</feature>
<feature type="transmembrane region" description="Helical" evidence="6">
    <location>
        <begin position="87"/>
        <end position="112"/>
    </location>
</feature>
<keyword evidence="3 6" id="KW-1133">Transmembrane helix</keyword>
<dbReference type="Proteomes" id="UP001628179">
    <property type="component" value="Unassembled WGS sequence"/>
</dbReference>
<organism evidence="8 9">
    <name type="scientific">Madurella fahalii</name>
    <dbReference type="NCBI Taxonomy" id="1157608"/>
    <lineage>
        <taxon>Eukaryota</taxon>
        <taxon>Fungi</taxon>
        <taxon>Dikarya</taxon>
        <taxon>Ascomycota</taxon>
        <taxon>Pezizomycotina</taxon>
        <taxon>Sordariomycetes</taxon>
        <taxon>Sordariomycetidae</taxon>
        <taxon>Sordariales</taxon>
        <taxon>Sordariales incertae sedis</taxon>
        <taxon>Madurella</taxon>
    </lineage>
</organism>
<feature type="transmembrane region" description="Helical" evidence="6">
    <location>
        <begin position="322"/>
        <end position="341"/>
    </location>
</feature>
<dbReference type="GeneID" id="98174395"/>
<gene>
    <name evidence="8" type="ORF">MFIFM68171_03651</name>
</gene>
<dbReference type="SUPFAM" id="SSF103473">
    <property type="entry name" value="MFS general substrate transporter"/>
    <property type="match status" value="1"/>
</dbReference>
<feature type="domain" description="Major facilitator superfamily (MFS) profile" evidence="7">
    <location>
        <begin position="89"/>
        <end position="527"/>
    </location>
</feature>
<feature type="transmembrane region" description="Helical" evidence="6">
    <location>
        <begin position="215"/>
        <end position="235"/>
    </location>
</feature>
<dbReference type="InterPro" id="IPR036259">
    <property type="entry name" value="MFS_trans_sf"/>
</dbReference>
<evidence type="ECO:0000256" key="2">
    <source>
        <dbReference type="ARBA" id="ARBA00022692"/>
    </source>
</evidence>
<feature type="transmembrane region" description="Helical" evidence="6">
    <location>
        <begin position="156"/>
        <end position="176"/>
    </location>
</feature>